<evidence type="ECO:0000256" key="5">
    <source>
        <dbReference type="ARBA" id="ARBA00022692"/>
    </source>
</evidence>
<dbReference type="GO" id="GO:0005886">
    <property type="term" value="C:plasma membrane"/>
    <property type="evidence" value="ECO:0007669"/>
    <property type="project" value="UniProtKB-SubCell"/>
</dbReference>
<feature type="transmembrane region" description="Helical" evidence="9">
    <location>
        <begin position="32"/>
        <end position="50"/>
    </location>
</feature>
<dbReference type="InterPro" id="IPR038523">
    <property type="entry name" value="AmiSUreI_transpt_sf"/>
</dbReference>
<evidence type="ECO:0000256" key="2">
    <source>
        <dbReference type="ARBA" id="ARBA00010068"/>
    </source>
</evidence>
<keyword evidence="7 9" id="KW-0472">Membrane</keyword>
<comment type="similarity">
    <text evidence="2">Belongs to the AmiS/UreI family.</text>
</comment>
<name>A0A6S6PAZ0_9MYCO</name>
<sequence>MGGVGLLYVGAVLIIDGLMLLGRISPQGATPLNFFVGALQVVTPTVLIVQSGGDPAVIFGASGLYLFGFTYLWVAVNNTTGWGGEGLGWFSLFVAFAAIGYAWHAFAKEADPAFGVIWLLWAVLWFLLFLLLGLDRAALGPAVGVVAVVDGVVTAAVPAFLIVAGQWQTGAVPAVTIAVIGVAAIVLAIPLGRRLGVPRSDAPSSVAPAATTSPKKESSHARSRVQR</sequence>
<feature type="transmembrane region" description="Helical" evidence="9">
    <location>
        <begin position="170"/>
        <end position="191"/>
    </location>
</feature>
<dbReference type="EMBL" id="AP023287">
    <property type="protein sequence ID" value="BCI54777.1"/>
    <property type="molecule type" value="Genomic_DNA"/>
</dbReference>
<evidence type="ECO:0000256" key="4">
    <source>
        <dbReference type="ARBA" id="ARBA00022475"/>
    </source>
</evidence>
<evidence type="ECO:0000256" key="6">
    <source>
        <dbReference type="ARBA" id="ARBA00022989"/>
    </source>
</evidence>
<dbReference type="RefSeq" id="WP_185292643.1">
    <property type="nucleotide sequence ID" value="NZ_AP023287.1"/>
</dbReference>
<evidence type="ECO:0000256" key="7">
    <source>
        <dbReference type="ARBA" id="ARBA00023136"/>
    </source>
</evidence>
<dbReference type="Proteomes" id="UP000515734">
    <property type="component" value="Chromosome"/>
</dbReference>
<keyword evidence="6 9" id="KW-1133">Transmembrane helix</keyword>
<comment type="subcellular location">
    <subcellularLocation>
        <location evidence="1">Cell membrane</location>
        <topology evidence="1">Multi-pass membrane protein</topology>
    </subcellularLocation>
</comment>
<evidence type="ECO:0000256" key="8">
    <source>
        <dbReference type="SAM" id="MobiDB-lite"/>
    </source>
</evidence>
<feature type="region of interest" description="Disordered" evidence="8">
    <location>
        <begin position="198"/>
        <end position="227"/>
    </location>
</feature>
<evidence type="ECO:0000313" key="10">
    <source>
        <dbReference type="EMBL" id="BCI54777.1"/>
    </source>
</evidence>
<feature type="transmembrane region" description="Helical" evidence="9">
    <location>
        <begin position="56"/>
        <end position="74"/>
    </location>
</feature>
<reference evidence="10 11" key="1">
    <citation type="submission" date="2020-07" db="EMBL/GenBank/DDBJ databases">
        <title>Complete genome sequence of Mycolicibacterium litorale like strain isolated from cardiac implantable electronic device infection.</title>
        <authorList>
            <person name="Fukano H."/>
            <person name="Miyama H."/>
            <person name="Hoshino Y."/>
        </authorList>
    </citation>
    <scope>NUCLEOTIDE SEQUENCE [LARGE SCALE GENOMIC DNA]</scope>
    <source>
        <strain evidence="10 11">NIIDNTM18</strain>
    </source>
</reference>
<evidence type="ECO:0000256" key="9">
    <source>
        <dbReference type="SAM" id="Phobius"/>
    </source>
</evidence>
<keyword evidence="3" id="KW-0813">Transport</keyword>
<evidence type="ECO:0000256" key="1">
    <source>
        <dbReference type="ARBA" id="ARBA00004651"/>
    </source>
</evidence>
<feature type="transmembrane region" description="Helical" evidence="9">
    <location>
        <begin position="112"/>
        <end position="132"/>
    </location>
</feature>
<dbReference type="Pfam" id="PF02293">
    <property type="entry name" value="AmiS_UreI"/>
    <property type="match status" value="1"/>
</dbReference>
<feature type="compositionally biased region" description="Low complexity" evidence="8">
    <location>
        <begin position="198"/>
        <end position="213"/>
    </location>
</feature>
<proteinExistence type="inferred from homology"/>
<keyword evidence="4" id="KW-1003">Cell membrane</keyword>
<organism evidence="10 11">
    <name type="scientific">Mycolicibacterium litorale</name>
    <dbReference type="NCBI Taxonomy" id="758802"/>
    <lineage>
        <taxon>Bacteria</taxon>
        <taxon>Bacillati</taxon>
        <taxon>Actinomycetota</taxon>
        <taxon>Actinomycetes</taxon>
        <taxon>Mycobacteriales</taxon>
        <taxon>Mycobacteriaceae</taxon>
        <taxon>Mycolicibacterium</taxon>
    </lineage>
</organism>
<dbReference type="Gene3D" id="1.25.40.600">
    <property type="match status" value="1"/>
</dbReference>
<evidence type="ECO:0000313" key="11">
    <source>
        <dbReference type="Proteomes" id="UP000515734"/>
    </source>
</evidence>
<feature type="transmembrane region" description="Helical" evidence="9">
    <location>
        <begin position="86"/>
        <end position="106"/>
    </location>
</feature>
<dbReference type="CDD" id="cd13429">
    <property type="entry name" value="UreI_AmiS_like_2"/>
    <property type="match status" value="1"/>
</dbReference>
<dbReference type="InterPro" id="IPR003211">
    <property type="entry name" value="AmiSUreI_transpt"/>
</dbReference>
<evidence type="ECO:0000256" key="3">
    <source>
        <dbReference type="ARBA" id="ARBA00022448"/>
    </source>
</evidence>
<dbReference type="AlphaFoldDB" id="A0A6S6PAZ0"/>
<accession>A0A6S6PAZ0</accession>
<keyword evidence="5 9" id="KW-0812">Transmembrane</keyword>
<feature type="transmembrane region" description="Helical" evidence="9">
    <location>
        <begin position="6"/>
        <end position="25"/>
    </location>
</feature>
<feature type="transmembrane region" description="Helical" evidence="9">
    <location>
        <begin position="139"/>
        <end position="164"/>
    </location>
</feature>
<protein>
    <submittedName>
        <fullName evidence="10">Transporter</fullName>
    </submittedName>
</protein>
<gene>
    <name evidence="10" type="ORF">NIIDNTM18_40550</name>
</gene>